<name>A0ABW3LCK7_9BACL</name>
<evidence type="ECO:0000256" key="1">
    <source>
        <dbReference type="ARBA" id="ARBA00005381"/>
    </source>
</evidence>
<dbReference type="Proteomes" id="UP001597109">
    <property type="component" value="Unassembled WGS sequence"/>
</dbReference>
<protein>
    <submittedName>
        <fullName evidence="3">Adenylate/guanylate cyclase domain-containing protein</fullName>
    </submittedName>
</protein>
<comment type="caution">
    <text evidence="3">The sequence shown here is derived from an EMBL/GenBank/DDBJ whole genome shotgun (WGS) entry which is preliminary data.</text>
</comment>
<feature type="domain" description="Guanylate cyclase" evidence="2">
    <location>
        <begin position="435"/>
        <end position="552"/>
    </location>
</feature>
<comment type="similarity">
    <text evidence="1">Belongs to the adenylyl cyclase class-3 family.</text>
</comment>
<dbReference type="PANTHER" id="PTHR43081:SF19">
    <property type="entry name" value="PH-SENSITIVE ADENYLATE CYCLASE RV1264"/>
    <property type="match status" value="1"/>
</dbReference>
<organism evidence="3 4">
    <name type="scientific">Metaplanococcus flavidus</name>
    <dbReference type="NCBI Taxonomy" id="569883"/>
    <lineage>
        <taxon>Bacteria</taxon>
        <taxon>Bacillati</taxon>
        <taxon>Bacillota</taxon>
        <taxon>Bacilli</taxon>
        <taxon>Bacillales</taxon>
        <taxon>Caryophanaceae</taxon>
        <taxon>Metaplanococcus</taxon>
    </lineage>
</organism>
<dbReference type="Pfam" id="PF19363">
    <property type="entry name" value="DUF5939"/>
    <property type="match status" value="1"/>
</dbReference>
<evidence type="ECO:0000313" key="4">
    <source>
        <dbReference type="Proteomes" id="UP001597109"/>
    </source>
</evidence>
<reference evidence="4" key="1">
    <citation type="journal article" date="2019" name="Int. J. Syst. Evol. Microbiol.">
        <title>The Global Catalogue of Microorganisms (GCM) 10K type strain sequencing project: providing services to taxonomists for standard genome sequencing and annotation.</title>
        <authorList>
            <consortium name="The Broad Institute Genomics Platform"/>
            <consortium name="The Broad Institute Genome Sequencing Center for Infectious Disease"/>
            <person name="Wu L."/>
            <person name="Ma J."/>
        </authorList>
    </citation>
    <scope>NUCLEOTIDE SEQUENCE [LARGE SCALE GENOMIC DNA]</scope>
    <source>
        <strain evidence="4">CCUG 56756</strain>
    </source>
</reference>
<sequence>MDFAPKVFVMERSYELSKEEVWGLLADNDRMNQYIGLFPVSFSTVKKDGQGIFYREANATAAGVIPMVWQELPFQWEEFRNYRIERRYVKGPLKYYTWNIELLDTSQKSESRQTTVRLTAEFTPKNLMGLASIYAIAVKSMKKALDYLDDYLKSGAQKLHEAPQKNARHKIDLAELERLETVLRNWPVEEEQIGLLHRYLTEKSDHDAALMEPFKIAEQWEADPDAVLRLFLYATKSGILNLSWNLICPNCRVSKSANTSLSGLTADFHCDLCGINYDASFDQFVELHFSVHPAIRKAYAEVYCVGAPIITPHVKVQKIIERGMSARFPVPETEGNWRLRVLQSNEMVYVERADAESETAIGFTDGGWSESRLLPVSELTVHNSSGRDIVAVLEQADWSKNAVTAAKVTAMQEFRDLFSSEVLSPGQQIGIDHVTILFTDLQGSTSLYETVGDANAYGQVNKHFDFLSQWIGKNRGSVVKTIGDAVMAVFHLPEDGLRAALEIQQNVVEFNKDKKDPIVLKVGLHSGPAIAVTSNDRLDYFGRTVNLAARIQGQGMGGDIVFSRDCLDQPKLRALVEQDGVKMEAFPAKLKGIEGEVELVRVVVGDGEILEALSPYAFN</sequence>
<keyword evidence="4" id="KW-1185">Reference proteome</keyword>
<dbReference type="RefSeq" id="WP_144841448.1">
    <property type="nucleotide sequence ID" value="NZ_JBHTKI010000010.1"/>
</dbReference>
<dbReference type="PANTHER" id="PTHR43081">
    <property type="entry name" value="ADENYLATE CYCLASE, TERMINAL-DIFFERENTIATION SPECIFIC-RELATED"/>
    <property type="match status" value="1"/>
</dbReference>
<dbReference type="InterPro" id="IPR001054">
    <property type="entry name" value="A/G_cyclase"/>
</dbReference>
<dbReference type="SUPFAM" id="SSF55961">
    <property type="entry name" value="Bet v1-like"/>
    <property type="match status" value="1"/>
</dbReference>
<gene>
    <name evidence="3" type="ORF">ACFQ1X_08415</name>
</gene>
<dbReference type="CDD" id="cd07302">
    <property type="entry name" value="CHD"/>
    <property type="match status" value="1"/>
</dbReference>
<evidence type="ECO:0000313" key="3">
    <source>
        <dbReference type="EMBL" id="MFD1031451.1"/>
    </source>
</evidence>
<dbReference type="SMART" id="SM00044">
    <property type="entry name" value="CYCc"/>
    <property type="match status" value="1"/>
</dbReference>
<evidence type="ECO:0000259" key="2">
    <source>
        <dbReference type="PROSITE" id="PS50125"/>
    </source>
</evidence>
<dbReference type="Pfam" id="PF00211">
    <property type="entry name" value="Guanylate_cyc"/>
    <property type="match status" value="1"/>
</dbReference>
<dbReference type="InterPro" id="IPR045983">
    <property type="entry name" value="GUC-dom-containing_N"/>
</dbReference>
<dbReference type="InterPro" id="IPR050697">
    <property type="entry name" value="Adenylyl/Guanylyl_Cyclase_3/4"/>
</dbReference>
<dbReference type="InterPro" id="IPR029787">
    <property type="entry name" value="Nucleotide_cyclase"/>
</dbReference>
<proteinExistence type="inferred from homology"/>
<accession>A0ABW3LCK7</accession>
<dbReference type="SUPFAM" id="SSF55073">
    <property type="entry name" value="Nucleotide cyclase"/>
    <property type="match status" value="1"/>
</dbReference>
<dbReference type="Gene3D" id="3.30.70.1230">
    <property type="entry name" value="Nucleotide cyclase"/>
    <property type="match status" value="1"/>
</dbReference>
<dbReference type="PROSITE" id="PS50125">
    <property type="entry name" value="GUANYLATE_CYCLASE_2"/>
    <property type="match status" value="1"/>
</dbReference>
<dbReference type="EMBL" id="JBHTKI010000010">
    <property type="protein sequence ID" value="MFD1031451.1"/>
    <property type="molecule type" value="Genomic_DNA"/>
</dbReference>